<evidence type="ECO:0000313" key="1">
    <source>
        <dbReference type="EMBL" id="GAA1972753.1"/>
    </source>
</evidence>
<name>A0ABN2RPN1_9ACTN</name>
<keyword evidence="2" id="KW-1185">Reference proteome</keyword>
<dbReference type="EMBL" id="BAAAPB010000004">
    <property type="protein sequence ID" value="GAA1972753.1"/>
    <property type="molecule type" value="Genomic_DNA"/>
</dbReference>
<evidence type="ECO:0000313" key="2">
    <source>
        <dbReference type="Proteomes" id="UP001500571"/>
    </source>
</evidence>
<protein>
    <recommendedName>
        <fullName evidence="3">DUF2877 domain-containing protein</fullName>
    </recommendedName>
</protein>
<proteinExistence type="predicted"/>
<sequence length="216" mass="22058">MRDRLGRAPDGPLRVVHRGPHSIYLDLDGWCLGVVDAVAAQVPCALRTTSLAGVPGDRADLRGGVLHLDGIPVTVGRMVHVGVPALTASAGSPAPAQDPGSWVARLVGAGDGLTPYGDDVLCGWIAIHRAAGVATPVEDAAVRALLHRTTLLSATLLDCAMHGEVLPEFAAWVAALGTPTERAASVALEAIGHTSGRGMLEGARQALTTLDTAVAA</sequence>
<organism evidence="1 2">
    <name type="scientific">Nocardioides panacihumi</name>
    <dbReference type="NCBI Taxonomy" id="400774"/>
    <lineage>
        <taxon>Bacteria</taxon>
        <taxon>Bacillati</taxon>
        <taxon>Actinomycetota</taxon>
        <taxon>Actinomycetes</taxon>
        <taxon>Propionibacteriales</taxon>
        <taxon>Nocardioidaceae</taxon>
        <taxon>Nocardioides</taxon>
    </lineage>
</organism>
<dbReference type="InterPro" id="IPR021530">
    <property type="entry name" value="AllH-like"/>
</dbReference>
<accession>A0ABN2RPN1</accession>
<comment type="caution">
    <text evidence="1">The sequence shown here is derived from an EMBL/GenBank/DDBJ whole genome shotgun (WGS) entry which is preliminary data.</text>
</comment>
<dbReference type="Pfam" id="PF11392">
    <property type="entry name" value="AllH"/>
    <property type="match status" value="1"/>
</dbReference>
<reference evidence="1 2" key="1">
    <citation type="journal article" date="2019" name="Int. J. Syst. Evol. Microbiol.">
        <title>The Global Catalogue of Microorganisms (GCM) 10K type strain sequencing project: providing services to taxonomists for standard genome sequencing and annotation.</title>
        <authorList>
            <consortium name="The Broad Institute Genomics Platform"/>
            <consortium name="The Broad Institute Genome Sequencing Center for Infectious Disease"/>
            <person name="Wu L."/>
            <person name="Ma J."/>
        </authorList>
    </citation>
    <scope>NUCLEOTIDE SEQUENCE [LARGE SCALE GENOMIC DNA]</scope>
    <source>
        <strain evidence="1 2">JCM 15309</strain>
    </source>
</reference>
<gene>
    <name evidence="1" type="ORF">GCM10009798_37420</name>
</gene>
<dbReference type="Proteomes" id="UP001500571">
    <property type="component" value="Unassembled WGS sequence"/>
</dbReference>
<evidence type="ECO:0008006" key="3">
    <source>
        <dbReference type="Google" id="ProtNLM"/>
    </source>
</evidence>